<dbReference type="RefSeq" id="WP_023548875.1">
    <property type="nucleotide sequence ID" value="NZ_CM002285.1"/>
</dbReference>
<evidence type="ECO:0000259" key="2">
    <source>
        <dbReference type="Pfam" id="PF00487"/>
    </source>
</evidence>
<organism evidence="3 4">
    <name type="scientific">Streptomyces roseochromogenus subsp. oscitans DS 12.976</name>
    <dbReference type="NCBI Taxonomy" id="1352936"/>
    <lineage>
        <taxon>Bacteria</taxon>
        <taxon>Bacillati</taxon>
        <taxon>Actinomycetota</taxon>
        <taxon>Actinomycetes</taxon>
        <taxon>Kitasatosporales</taxon>
        <taxon>Streptomycetaceae</taxon>
        <taxon>Streptomyces</taxon>
    </lineage>
</organism>
<evidence type="ECO:0000313" key="4">
    <source>
        <dbReference type="Proteomes" id="UP000017984"/>
    </source>
</evidence>
<keyword evidence="4" id="KW-1185">Reference proteome</keyword>
<dbReference type="OrthoDB" id="9800167at2"/>
<name>V6K8S5_STRRC</name>
<keyword evidence="1" id="KW-1133">Transmembrane helix</keyword>
<feature type="transmembrane region" description="Helical" evidence="1">
    <location>
        <begin position="181"/>
        <end position="200"/>
    </location>
</feature>
<dbReference type="GO" id="GO:0016020">
    <property type="term" value="C:membrane"/>
    <property type="evidence" value="ECO:0007669"/>
    <property type="project" value="TreeGrafter"/>
</dbReference>
<keyword evidence="1" id="KW-0812">Transmembrane</keyword>
<dbReference type="GO" id="GO:0016717">
    <property type="term" value="F:oxidoreductase activity, acting on paired donors, with oxidation of a pair of donors resulting in the reduction of molecular oxygen to two molecules of water"/>
    <property type="evidence" value="ECO:0007669"/>
    <property type="project" value="TreeGrafter"/>
</dbReference>
<accession>V6K8S5</accession>
<dbReference type="PANTHER" id="PTHR19353:SF19">
    <property type="entry name" value="DELTA(5) FATTY ACID DESATURASE C-RELATED"/>
    <property type="match status" value="1"/>
</dbReference>
<dbReference type="InterPro" id="IPR012171">
    <property type="entry name" value="Fatty_acid_desaturase"/>
</dbReference>
<protein>
    <recommendedName>
        <fullName evidence="2">Fatty acid desaturase domain-containing protein</fullName>
    </recommendedName>
</protein>
<dbReference type="HOGENOM" id="CLU_052920_1_2_11"/>
<dbReference type="PATRIC" id="fig|1352936.5.peg.4700"/>
<feature type="transmembrane region" description="Helical" evidence="1">
    <location>
        <begin position="50"/>
        <end position="68"/>
    </location>
</feature>
<feature type="domain" description="Fatty acid desaturase" evidence="2">
    <location>
        <begin position="49"/>
        <end position="293"/>
    </location>
</feature>
<dbReference type="EMBL" id="AWQX01000194">
    <property type="protein sequence ID" value="EST28448.1"/>
    <property type="molecule type" value="Genomic_DNA"/>
</dbReference>
<dbReference type="GO" id="GO:0008610">
    <property type="term" value="P:lipid biosynthetic process"/>
    <property type="evidence" value="ECO:0007669"/>
    <property type="project" value="UniProtKB-ARBA"/>
</dbReference>
<dbReference type="Pfam" id="PF00487">
    <property type="entry name" value="FA_desaturase"/>
    <property type="match status" value="1"/>
</dbReference>
<dbReference type="STRING" id="1352936.M878_22505"/>
<gene>
    <name evidence="3" type="ORF">M878_22505</name>
</gene>
<comment type="caution">
    <text evidence="3">The sequence shown here is derived from an EMBL/GenBank/DDBJ whole genome shotgun (WGS) entry which is preliminary data.</text>
</comment>
<feature type="transmembrane region" description="Helical" evidence="1">
    <location>
        <begin position="26"/>
        <end position="44"/>
    </location>
</feature>
<dbReference type="PANTHER" id="PTHR19353">
    <property type="entry name" value="FATTY ACID DESATURASE 2"/>
    <property type="match status" value="1"/>
</dbReference>
<dbReference type="AlphaFoldDB" id="V6K8S5"/>
<evidence type="ECO:0000313" key="3">
    <source>
        <dbReference type="EMBL" id="EST28448.1"/>
    </source>
</evidence>
<dbReference type="Proteomes" id="UP000017984">
    <property type="component" value="Chromosome"/>
</dbReference>
<proteinExistence type="predicted"/>
<dbReference type="InterPro" id="IPR005804">
    <property type="entry name" value="FA_desaturase_dom"/>
</dbReference>
<keyword evidence="1" id="KW-0472">Membrane</keyword>
<sequence>MTSTEERTVPTLLYQRARVSTRDQRIFVLKLAVVVALIIVGGALALQANWLAMIAGFIVLGAVYTHAVELQHQCLHHSAFTKARPHRPVGVLLGLPLLVSYSHYRVRHLQHHKYLGSPQDSEFFGFDTRQPLTFRALFRGLFDYGRVLVVIREIIRSYRGTWTYDLGQISDRRRREIVSEYRLIGAVIAVTAVVCLAGFGEYAVRLWIAPLVFAVPMHFLVELPEHILCDSETSDVLRNTRSITGSWISTWFTNGNNLHVEHHAAMTVPINRLRERHSEVQELATYVDHTYAAFFRRVLAEARRNAGAAT</sequence>
<reference evidence="3 4" key="1">
    <citation type="journal article" date="2014" name="Genome Announc.">
        <title>Draft Genome Sequence of Streptomyces roseochromogenes subsp. oscitans DS 12.976, Producer of the Aminocoumarin Antibiotic Clorobiocin.</title>
        <authorList>
            <person name="Ruckert C."/>
            <person name="Kalinowski J."/>
            <person name="Heide L."/>
            <person name="Apel A.K."/>
        </authorList>
    </citation>
    <scope>NUCLEOTIDE SEQUENCE [LARGE SCALE GENOMIC DNA]</scope>
    <source>
        <strain evidence="3 4">DS 12.976</strain>
    </source>
</reference>
<evidence type="ECO:0000256" key="1">
    <source>
        <dbReference type="SAM" id="Phobius"/>
    </source>
</evidence>